<evidence type="ECO:0000259" key="21">
    <source>
        <dbReference type="SMART" id="SM00918"/>
    </source>
</evidence>
<feature type="domain" description="Ionotropic glutamate receptor L-glutamate and glycine-binding" evidence="21">
    <location>
        <begin position="356"/>
        <end position="420"/>
    </location>
</feature>
<feature type="binding site" evidence="15">
    <location>
        <position position="668"/>
    </location>
    <ligand>
        <name>L-glutamate</name>
        <dbReference type="ChEBI" id="CHEBI:29985"/>
    </ligand>
</feature>
<evidence type="ECO:0000256" key="4">
    <source>
        <dbReference type="ARBA" id="ARBA00022692"/>
    </source>
</evidence>
<keyword evidence="3" id="KW-1003">Cell membrane</keyword>
<organism evidence="22 23">
    <name type="scientific">Pinctada imbricata</name>
    <name type="common">Atlantic pearl-oyster</name>
    <name type="synonym">Pinctada martensii</name>
    <dbReference type="NCBI Taxonomy" id="66713"/>
    <lineage>
        <taxon>Eukaryota</taxon>
        <taxon>Metazoa</taxon>
        <taxon>Spiralia</taxon>
        <taxon>Lophotrochozoa</taxon>
        <taxon>Mollusca</taxon>
        <taxon>Bivalvia</taxon>
        <taxon>Autobranchia</taxon>
        <taxon>Pteriomorphia</taxon>
        <taxon>Pterioida</taxon>
        <taxon>Pterioidea</taxon>
        <taxon>Pteriidae</taxon>
        <taxon>Pinctada</taxon>
    </lineage>
</organism>
<feature type="region of interest" description="Disordered" evidence="18">
    <location>
        <begin position="299"/>
        <end position="325"/>
    </location>
</feature>
<proteinExistence type="predicted"/>
<feature type="binding site" evidence="15">
    <location>
        <position position="451"/>
    </location>
    <ligand>
        <name>L-glutamate</name>
        <dbReference type="ChEBI" id="CHEBI:29985"/>
    </ligand>
</feature>
<dbReference type="AlphaFoldDB" id="A0AA88YNQ5"/>
<dbReference type="EMBL" id="VSWD01000006">
    <property type="protein sequence ID" value="KAK3100600.1"/>
    <property type="molecule type" value="Genomic_DNA"/>
</dbReference>
<evidence type="ECO:0000256" key="3">
    <source>
        <dbReference type="ARBA" id="ARBA00022475"/>
    </source>
</evidence>
<dbReference type="PRINTS" id="PR00177">
    <property type="entry name" value="NMDARECEPTOR"/>
</dbReference>
<reference evidence="22" key="1">
    <citation type="submission" date="2019-08" db="EMBL/GenBank/DDBJ databases">
        <title>The improved chromosome-level genome for the pearl oyster Pinctada fucata martensii using PacBio sequencing and Hi-C.</title>
        <authorList>
            <person name="Zheng Z."/>
        </authorList>
    </citation>
    <scope>NUCLEOTIDE SEQUENCE</scope>
    <source>
        <strain evidence="22">ZZ-2019</strain>
        <tissue evidence="22">Adductor muscle</tissue>
    </source>
</reference>
<evidence type="ECO:0000256" key="11">
    <source>
        <dbReference type="ARBA" id="ARBA00023257"/>
    </source>
</evidence>
<evidence type="ECO:0000256" key="9">
    <source>
        <dbReference type="ARBA" id="ARBA00023170"/>
    </source>
</evidence>
<gene>
    <name evidence="22" type="ORF">FSP39_022346</name>
</gene>
<keyword evidence="6" id="KW-0770">Synapse</keyword>
<keyword evidence="7" id="KW-0406">Ion transport</keyword>
<feature type="non-terminal residue" evidence="22">
    <location>
        <position position="1"/>
    </location>
</feature>
<dbReference type="Gene3D" id="1.10.287.70">
    <property type="match status" value="1"/>
</dbReference>
<feature type="disulfide bond" evidence="17">
    <location>
        <begin position="681"/>
        <end position="736"/>
    </location>
</feature>
<evidence type="ECO:0000259" key="20">
    <source>
        <dbReference type="SMART" id="SM00079"/>
    </source>
</evidence>
<dbReference type="GO" id="GO:0015276">
    <property type="term" value="F:ligand-gated monoatomic ion channel activity"/>
    <property type="evidence" value="ECO:0007669"/>
    <property type="project" value="InterPro"/>
</dbReference>
<dbReference type="InterPro" id="IPR028082">
    <property type="entry name" value="Peripla_BP_I"/>
</dbReference>
<dbReference type="FunFam" id="3.40.190.10:FF:000087">
    <property type="entry name" value="glutamate receptor 4 isoform X2"/>
    <property type="match status" value="1"/>
</dbReference>
<dbReference type="InterPro" id="IPR019594">
    <property type="entry name" value="Glu/Gly-bd"/>
</dbReference>
<evidence type="ECO:0000313" key="22">
    <source>
        <dbReference type="EMBL" id="KAK3100600.1"/>
    </source>
</evidence>
<keyword evidence="5 19" id="KW-1133">Transmembrane helix</keyword>
<dbReference type="Gene3D" id="3.40.190.10">
    <property type="entry name" value="Periplasmic binding protein-like II"/>
    <property type="match status" value="2"/>
</dbReference>
<dbReference type="Pfam" id="PF10613">
    <property type="entry name" value="Lig_chan-Glu_bd"/>
    <property type="match status" value="1"/>
</dbReference>
<evidence type="ECO:0000256" key="14">
    <source>
        <dbReference type="ARBA" id="ARBA00034100"/>
    </source>
</evidence>
<evidence type="ECO:0000256" key="19">
    <source>
        <dbReference type="SAM" id="Phobius"/>
    </source>
</evidence>
<dbReference type="PANTHER" id="PTHR18966">
    <property type="entry name" value="IONOTROPIC GLUTAMATE RECEPTOR"/>
    <property type="match status" value="1"/>
</dbReference>
<comment type="caution">
    <text evidence="22">The sequence shown here is derived from an EMBL/GenBank/DDBJ whole genome shotgun (WGS) entry which is preliminary data.</text>
</comment>
<keyword evidence="4 19" id="KW-0812">Transmembrane</keyword>
<dbReference type="Proteomes" id="UP001186944">
    <property type="component" value="Unassembled WGS sequence"/>
</dbReference>
<dbReference type="Pfam" id="PF00060">
    <property type="entry name" value="Lig_chan"/>
    <property type="match status" value="1"/>
</dbReference>
<keyword evidence="13" id="KW-0407">Ion channel</keyword>
<comment type="subcellular location">
    <subcellularLocation>
        <location evidence="1">Cell membrane</location>
        <topology evidence="1">Multi-pass membrane protein</topology>
    </subcellularLocation>
    <subcellularLocation>
        <location evidence="14">Postsynaptic cell membrane</location>
    </subcellularLocation>
</comment>
<evidence type="ECO:0000313" key="23">
    <source>
        <dbReference type="Proteomes" id="UP001186944"/>
    </source>
</evidence>
<feature type="site" description="Crucial to convey clamshell closure to channel opening" evidence="16">
    <location>
        <position position="592"/>
    </location>
</feature>
<dbReference type="GO" id="GO:0045211">
    <property type="term" value="C:postsynaptic membrane"/>
    <property type="evidence" value="ECO:0007669"/>
    <property type="project" value="UniProtKB-SubCell"/>
</dbReference>
<keyword evidence="12" id="KW-1071">Ligand-gated ion channel</keyword>
<evidence type="ECO:0000256" key="2">
    <source>
        <dbReference type="ARBA" id="ARBA00022448"/>
    </source>
</evidence>
<dbReference type="InterPro" id="IPR015683">
    <property type="entry name" value="Ionotropic_Glu_rcpt"/>
</dbReference>
<evidence type="ECO:0000256" key="13">
    <source>
        <dbReference type="ARBA" id="ARBA00023303"/>
    </source>
</evidence>
<sequence length="842" mass="96147">CDIIYEAVVAFIVIGTPSSNELFAALGAKMDIPIFMPLEINYSAPLRNGYVITMTPSMIQAIVDIMEYLNWDNHVYYIYDSDDGLLRLQAFYNATSMSEMRNNLQIHALRIRNISDAYDVLRIADYVDSNCSCKFNCDCDRKIILDLSTKAAYNQTLDQGIDDLDLSAFEFGGVDIIGFSIVNKKYTQKQRNELDIGPITYQKAMVVDTLSFIAEGIKTLKRSRPRGLKKLYSTPNLDCDNSYINKWMDGFYFRQILNDTRLDNGYTGTVLIDGHGARKGHSLDVHQLGYRKPLQKIGTWSPNSLRDKRLQTDLPSPSNNRSRDSLKNKTWTITTIEGDPFFVKVTKKDVDPTKPGYVIINDVIYEGYCVDVAEKLKARYEKKWGVGSFNYKFKLVDDKEFGKYDKDNGTWDGMIGELLTEVFNFNCYVLKEISKLKADMALSSLTINEERQRVVDFTKPFMKVGISIMIKTPDKQKPGVFSFMQPLSIDVWLCVVVAFLGVSVVLFFVGRWSPYEWQQTSSSKEQSNAFSFSNTLWFALGALMQQGSDIFPRSLSGRIVGSAWWFFTLILISSYTANLAAFLTIEKLLTPIKSVDDLANQKKDQTHIDFGIRANGATEAFFRSAKIDVYQRLWAFMDANRGRVLVRSDEDGIARVRNGKGKYAYLLESPKNQYINQRKPCNTMMVGDLLDHKGYGVATPQHSAIRKKLNLVVLELREEGELHKLQQRWWYDKGECGAVDSSDTTKNPLTLSNVSGIFHILISGLVLSMIVSLLEHMIHRLHRKRKERLRKWRMNNYRPAVKIERKNPLEVLKAAGYTEHENDAVMNSLNRIILDSNNPIFQ</sequence>
<dbReference type="SUPFAM" id="SSF53850">
    <property type="entry name" value="Periplasmic binding protein-like II"/>
    <property type="match status" value="1"/>
</dbReference>
<evidence type="ECO:0000256" key="18">
    <source>
        <dbReference type="SAM" id="MobiDB-lite"/>
    </source>
</evidence>
<dbReference type="Pfam" id="PF01094">
    <property type="entry name" value="ANF_receptor"/>
    <property type="match status" value="1"/>
</dbReference>
<evidence type="ECO:0000256" key="16">
    <source>
        <dbReference type="PIRSR" id="PIRSR601508-2"/>
    </source>
</evidence>
<keyword evidence="10" id="KW-0325">Glycoprotein</keyword>
<dbReference type="GO" id="GO:0038023">
    <property type="term" value="F:signaling receptor activity"/>
    <property type="evidence" value="ECO:0007669"/>
    <property type="project" value="InterPro"/>
</dbReference>
<evidence type="ECO:0000256" key="12">
    <source>
        <dbReference type="ARBA" id="ARBA00023286"/>
    </source>
</evidence>
<evidence type="ECO:0000256" key="10">
    <source>
        <dbReference type="ARBA" id="ARBA00023180"/>
    </source>
</evidence>
<feature type="binding site" evidence="15">
    <location>
        <position position="446"/>
    </location>
    <ligand>
        <name>L-glutamate</name>
        <dbReference type="ChEBI" id="CHEBI:29985"/>
    </ligand>
</feature>
<keyword evidence="23" id="KW-1185">Reference proteome</keyword>
<keyword evidence="17" id="KW-1015">Disulfide bond</keyword>
<keyword evidence="8 19" id="KW-0472">Membrane</keyword>
<dbReference type="SUPFAM" id="SSF81324">
    <property type="entry name" value="Voltage-gated potassium channels"/>
    <property type="match status" value="1"/>
</dbReference>
<feature type="transmembrane region" description="Helical" evidence="19">
    <location>
        <begin position="491"/>
        <end position="509"/>
    </location>
</feature>
<evidence type="ECO:0000256" key="5">
    <source>
        <dbReference type="ARBA" id="ARBA00022989"/>
    </source>
</evidence>
<accession>A0AA88YNQ5</accession>
<dbReference type="SMART" id="SM00918">
    <property type="entry name" value="Lig_chan-Glu_bd"/>
    <property type="match status" value="1"/>
</dbReference>
<dbReference type="InterPro" id="IPR001320">
    <property type="entry name" value="Iontro_rcpt_C"/>
</dbReference>
<dbReference type="InterPro" id="IPR001828">
    <property type="entry name" value="ANF_lig-bd_rcpt"/>
</dbReference>
<feature type="transmembrane region" description="Helical" evidence="19">
    <location>
        <begin position="563"/>
        <end position="585"/>
    </location>
</feature>
<dbReference type="Gene3D" id="3.40.50.2300">
    <property type="match status" value="2"/>
</dbReference>
<evidence type="ECO:0000256" key="15">
    <source>
        <dbReference type="PIRSR" id="PIRSR601508-1"/>
    </source>
</evidence>
<feature type="transmembrane region" description="Helical" evidence="19">
    <location>
        <begin position="756"/>
        <end position="778"/>
    </location>
</feature>
<keyword evidence="11" id="KW-0628">Postsynaptic cell membrane</keyword>
<protein>
    <submittedName>
        <fullName evidence="22">Uncharacterized protein</fullName>
    </submittedName>
</protein>
<evidence type="ECO:0000256" key="7">
    <source>
        <dbReference type="ARBA" id="ARBA00023065"/>
    </source>
</evidence>
<name>A0AA88YNQ5_PINIB</name>
<feature type="binding site" evidence="15">
    <location>
        <position position="618"/>
    </location>
    <ligand>
        <name>L-glutamate</name>
        <dbReference type="ChEBI" id="CHEBI:29985"/>
    </ligand>
</feature>
<keyword evidence="2" id="KW-0813">Transport</keyword>
<feature type="site" description="Interaction with the cone snail toxin Con-ikot-ikot" evidence="16">
    <location>
        <position position="623"/>
    </location>
</feature>
<dbReference type="SMART" id="SM00079">
    <property type="entry name" value="PBPe"/>
    <property type="match status" value="1"/>
</dbReference>
<evidence type="ECO:0000256" key="17">
    <source>
        <dbReference type="PIRSR" id="PIRSR601508-3"/>
    </source>
</evidence>
<dbReference type="FunFam" id="1.10.287.70:FF:000105">
    <property type="entry name" value="Eye-enriched kainate receptor, isoform A"/>
    <property type="match status" value="1"/>
</dbReference>
<feature type="domain" description="Ionotropic glutamate receptor C-terminal" evidence="20">
    <location>
        <begin position="348"/>
        <end position="732"/>
    </location>
</feature>
<dbReference type="InterPro" id="IPR001508">
    <property type="entry name" value="Iono_Glu_rcpt_met"/>
</dbReference>
<evidence type="ECO:0000256" key="8">
    <source>
        <dbReference type="ARBA" id="ARBA00023136"/>
    </source>
</evidence>
<evidence type="ECO:0000256" key="1">
    <source>
        <dbReference type="ARBA" id="ARBA00004651"/>
    </source>
</evidence>
<dbReference type="SUPFAM" id="SSF53822">
    <property type="entry name" value="Periplasmic binding protein-like I"/>
    <property type="match status" value="1"/>
</dbReference>
<evidence type="ECO:0000256" key="6">
    <source>
        <dbReference type="ARBA" id="ARBA00023018"/>
    </source>
</evidence>
<keyword evidence="9" id="KW-0675">Receptor</keyword>